<keyword evidence="5 8" id="KW-0812">Transmembrane</keyword>
<keyword evidence="2" id="KW-1003">Cell membrane</keyword>
<keyword evidence="11" id="KW-1185">Reference proteome</keyword>
<feature type="transmembrane region" description="Helical" evidence="8">
    <location>
        <begin position="184"/>
        <end position="204"/>
    </location>
</feature>
<organism evidence="10 11">
    <name type="scientific">Subtercola lobariae</name>
    <dbReference type="NCBI Taxonomy" id="1588641"/>
    <lineage>
        <taxon>Bacteria</taxon>
        <taxon>Bacillati</taxon>
        <taxon>Actinomycetota</taxon>
        <taxon>Actinomycetes</taxon>
        <taxon>Micrococcales</taxon>
        <taxon>Microbacteriaceae</taxon>
        <taxon>Subtercola</taxon>
    </lineage>
</organism>
<dbReference type="GO" id="GO:0016763">
    <property type="term" value="F:pentosyltransferase activity"/>
    <property type="evidence" value="ECO:0007669"/>
    <property type="project" value="TreeGrafter"/>
</dbReference>
<dbReference type="Pfam" id="PF13231">
    <property type="entry name" value="PMT_2"/>
    <property type="match status" value="1"/>
</dbReference>
<gene>
    <name evidence="10" type="ORF">GCM10011399_37690</name>
</gene>
<keyword evidence="3" id="KW-0328">Glycosyltransferase</keyword>
<evidence type="ECO:0000256" key="4">
    <source>
        <dbReference type="ARBA" id="ARBA00022679"/>
    </source>
</evidence>
<evidence type="ECO:0000313" key="10">
    <source>
        <dbReference type="EMBL" id="GGF41469.1"/>
    </source>
</evidence>
<feature type="transmembrane region" description="Helical" evidence="8">
    <location>
        <begin position="332"/>
        <end position="353"/>
    </location>
</feature>
<evidence type="ECO:0000256" key="5">
    <source>
        <dbReference type="ARBA" id="ARBA00022692"/>
    </source>
</evidence>
<evidence type="ECO:0000256" key="6">
    <source>
        <dbReference type="ARBA" id="ARBA00022989"/>
    </source>
</evidence>
<dbReference type="AlphaFoldDB" id="A0A917BFP4"/>
<feature type="transmembrane region" description="Helical" evidence="8">
    <location>
        <begin position="274"/>
        <end position="291"/>
    </location>
</feature>
<feature type="transmembrane region" description="Helical" evidence="8">
    <location>
        <begin position="62"/>
        <end position="85"/>
    </location>
</feature>
<dbReference type="GO" id="GO:0005886">
    <property type="term" value="C:plasma membrane"/>
    <property type="evidence" value="ECO:0007669"/>
    <property type="project" value="UniProtKB-SubCell"/>
</dbReference>
<evidence type="ECO:0000256" key="1">
    <source>
        <dbReference type="ARBA" id="ARBA00004651"/>
    </source>
</evidence>
<comment type="subcellular location">
    <subcellularLocation>
        <location evidence="1">Cell membrane</location>
        <topology evidence="1">Multi-pass membrane protein</topology>
    </subcellularLocation>
</comment>
<feature type="domain" description="Glycosyltransferase RgtA/B/C/D-like" evidence="9">
    <location>
        <begin position="38"/>
        <end position="193"/>
    </location>
</feature>
<accession>A0A917BFP4</accession>
<dbReference type="EMBL" id="BMGP01000009">
    <property type="protein sequence ID" value="GGF41469.1"/>
    <property type="molecule type" value="Genomic_DNA"/>
</dbReference>
<evidence type="ECO:0000256" key="7">
    <source>
        <dbReference type="ARBA" id="ARBA00023136"/>
    </source>
</evidence>
<dbReference type="RefSeq" id="WP_188681234.1">
    <property type="nucleotide sequence ID" value="NZ_BMGP01000009.1"/>
</dbReference>
<feature type="transmembrane region" description="Helical" evidence="8">
    <location>
        <begin position="297"/>
        <end position="320"/>
    </location>
</feature>
<evidence type="ECO:0000256" key="3">
    <source>
        <dbReference type="ARBA" id="ARBA00022676"/>
    </source>
</evidence>
<evidence type="ECO:0000256" key="2">
    <source>
        <dbReference type="ARBA" id="ARBA00022475"/>
    </source>
</evidence>
<feature type="transmembrane region" description="Helical" evidence="8">
    <location>
        <begin position="91"/>
        <end position="110"/>
    </location>
</feature>
<keyword evidence="4" id="KW-0808">Transferase</keyword>
<sequence>MVNITGAPQRIDDEGTYTAQAWAIDRLGSLTHYTYWYDHPPLGWIQIALYARLTNAFGRYDYAVFAAREFMVVVTMVSAVLLWMLARKLRLGRASATIAVLLFTVSPLALQFHRSVYLDNIAAMWMLAAFVLAFEKRHQLASFVGSAACFGIAVLSKETFLLALPLLAWLLWRNAHPSTRRYTLAVAATVLIVLGAAYVLLAAVKGEVFPAANRVSLFNGLTFQLSSRASSGSITDPTSLINKTFSMWWQLDPVGIVGAVCAGLGALFIKRLRAFAIMFLVLVAFMFRPGGYLPVPYVIILLPFGALLIGAVIDSAARVVYRKKPATSRRRLFGALVVLMSLVAATIAGPLWVAQLRGFFSADLDAPMRQAEAYTEANVPHDARLIVDDSMWVDLVTAGFARDNVTWYYKVDTDPAVEALSPNGWRDSDYIITTDSMRSLLSTSPDVNDAVQNSVVVASFGQGDALVEVRQIEPQGATQAQADATASTKARASAGAQLAENANLTMPLATRDLLTGGQVDARVILTLSELLSTSTVTVGDYPLVDGEGDDTRRQILITSLNGDQISSNPAAAAAAQAYFQGLTGMVKPAQISLTPAGLLVTFALGEPSGLLTPTP</sequence>
<dbReference type="PANTHER" id="PTHR33908:SF11">
    <property type="entry name" value="MEMBRANE PROTEIN"/>
    <property type="match status" value="1"/>
</dbReference>
<dbReference type="GO" id="GO:0009103">
    <property type="term" value="P:lipopolysaccharide biosynthetic process"/>
    <property type="evidence" value="ECO:0007669"/>
    <property type="project" value="UniProtKB-ARBA"/>
</dbReference>
<feature type="transmembrane region" description="Helical" evidence="8">
    <location>
        <begin position="117"/>
        <end position="134"/>
    </location>
</feature>
<reference evidence="10 11" key="1">
    <citation type="journal article" date="2014" name="Int. J. Syst. Evol. Microbiol.">
        <title>Complete genome sequence of Corynebacterium casei LMG S-19264T (=DSM 44701T), isolated from a smear-ripened cheese.</title>
        <authorList>
            <consortium name="US DOE Joint Genome Institute (JGI-PGF)"/>
            <person name="Walter F."/>
            <person name="Albersmeier A."/>
            <person name="Kalinowski J."/>
            <person name="Ruckert C."/>
        </authorList>
    </citation>
    <scope>NUCLEOTIDE SEQUENCE [LARGE SCALE GENOMIC DNA]</scope>
    <source>
        <strain evidence="10 11">CGMCC 1.12976</strain>
    </source>
</reference>
<evidence type="ECO:0000256" key="8">
    <source>
        <dbReference type="SAM" id="Phobius"/>
    </source>
</evidence>
<dbReference type="PANTHER" id="PTHR33908">
    <property type="entry name" value="MANNOSYLTRANSFERASE YKCB-RELATED"/>
    <property type="match status" value="1"/>
</dbReference>
<protein>
    <recommendedName>
        <fullName evidence="9">Glycosyltransferase RgtA/B/C/D-like domain-containing protein</fullName>
    </recommendedName>
</protein>
<dbReference type="InterPro" id="IPR050297">
    <property type="entry name" value="LipidA_mod_glycosyltrf_83"/>
</dbReference>
<evidence type="ECO:0000313" key="11">
    <source>
        <dbReference type="Proteomes" id="UP000598775"/>
    </source>
</evidence>
<feature type="transmembrane region" description="Helical" evidence="8">
    <location>
        <begin position="247"/>
        <end position="267"/>
    </location>
</feature>
<dbReference type="Proteomes" id="UP000598775">
    <property type="component" value="Unassembled WGS sequence"/>
</dbReference>
<comment type="caution">
    <text evidence="10">The sequence shown here is derived from an EMBL/GenBank/DDBJ whole genome shotgun (WGS) entry which is preliminary data.</text>
</comment>
<dbReference type="InterPro" id="IPR038731">
    <property type="entry name" value="RgtA/B/C-like"/>
</dbReference>
<evidence type="ECO:0000259" key="9">
    <source>
        <dbReference type="Pfam" id="PF13231"/>
    </source>
</evidence>
<name>A0A917BFP4_9MICO</name>
<proteinExistence type="predicted"/>
<keyword evidence="7 8" id="KW-0472">Membrane</keyword>
<feature type="transmembrane region" description="Helical" evidence="8">
    <location>
        <begin position="140"/>
        <end position="172"/>
    </location>
</feature>
<keyword evidence="6 8" id="KW-1133">Transmembrane helix</keyword>